<dbReference type="InterPro" id="IPR051609">
    <property type="entry name" value="NmrA/Isoflavone_reductase-like"/>
</dbReference>
<dbReference type="Gene3D" id="3.40.50.720">
    <property type="entry name" value="NAD(P)-binding Rossmann-like Domain"/>
    <property type="match status" value="1"/>
</dbReference>
<dbReference type="PANTHER" id="PTHR47706:SF11">
    <property type="entry name" value="ISOFLAVONE REDUCTASE FAMILY PROTEIN (AFU_ORTHOLOGUE AFUA_1G12510)"/>
    <property type="match status" value="1"/>
</dbReference>
<dbReference type="Pfam" id="PF05368">
    <property type="entry name" value="NmrA"/>
    <property type="match status" value="1"/>
</dbReference>
<dbReference type="OrthoDB" id="9974981at2759"/>
<keyword evidence="2" id="KW-0560">Oxidoreductase</keyword>
<proteinExistence type="predicted"/>
<dbReference type="Gene3D" id="3.90.25.10">
    <property type="entry name" value="UDP-galactose 4-epimerase, domain 1"/>
    <property type="match status" value="1"/>
</dbReference>
<dbReference type="SUPFAM" id="SSF51735">
    <property type="entry name" value="NAD(P)-binding Rossmann-fold domains"/>
    <property type="match status" value="1"/>
</dbReference>
<dbReference type="Proteomes" id="UP000620124">
    <property type="component" value="Unassembled WGS sequence"/>
</dbReference>
<dbReference type="InterPro" id="IPR036291">
    <property type="entry name" value="NAD(P)-bd_dom_sf"/>
</dbReference>
<keyword evidence="1" id="KW-0521">NADP</keyword>
<protein>
    <submittedName>
        <fullName evidence="4">NAD(P)-binding protein</fullName>
    </submittedName>
</protein>
<accession>A0A8H7CIY2</accession>
<evidence type="ECO:0000259" key="3">
    <source>
        <dbReference type="Pfam" id="PF05368"/>
    </source>
</evidence>
<evidence type="ECO:0000256" key="2">
    <source>
        <dbReference type="ARBA" id="ARBA00023002"/>
    </source>
</evidence>
<dbReference type="PANTHER" id="PTHR47706">
    <property type="entry name" value="NMRA-LIKE FAMILY PROTEIN"/>
    <property type="match status" value="1"/>
</dbReference>
<reference evidence="4" key="1">
    <citation type="submission" date="2020-05" db="EMBL/GenBank/DDBJ databases">
        <title>Mycena genomes resolve the evolution of fungal bioluminescence.</title>
        <authorList>
            <person name="Tsai I.J."/>
        </authorList>
    </citation>
    <scope>NUCLEOTIDE SEQUENCE</scope>
    <source>
        <strain evidence="4">CCC161011</strain>
    </source>
</reference>
<evidence type="ECO:0000313" key="5">
    <source>
        <dbReference type="Proteomes" id="UP000620124"/>
    </source>
</evidence>
<gene>
    <name evidence="4" type="ORF">MVEN_02148400</name>
</gene>
<evidence type="ECO:0000256" key="1">
    <source>
        <dbReference type="ARBA" id="ARBA00022857"/>
    </source>
</evidence>
<sequence length="418" mass="46174">MDLGPFLALYCIGQAVPSLCISVGICHQAPLPSVHSSRLSDKSAIIYELQILFTQILASILNQLKGPGTNCIHIWCPCVYIHPCAAMSVYVSLDQLCLYYIDTGRQRGPSTLCLGWVDKPLSTGGGNAVSGSLGRPLVEEFQKQRASFGRVAILSDPAKAHKFSEVQKNGDIEVISGSFLDFKCYQGFDVVLSLAGNATMRLQPAMIEAAIAGGVRHFYPSEFGTDIALPGVWQFRYFRDKVATRDHLAAKAKEVPGFRYTLLLCGQFSDWAAGEFSGVDVQKHTVEAYGYPDAETSVTALNDVVRYTVSSILLPFPVGQSRREIRVRGDNLTWTQLIALLEEVQGVKYQVKFIDPEEAAKKQEEARQRGDEEGELRWAGRVLGPTGRVRVPLPLDNDKFGFEPERLKETLQRLLKGN</sequence>
<name>A0A8H7CIY2_9AGAR</name>
<comment type="caution">
    <text evidence="4">The sequence shown here is derived from an EMBL/GenBank/DDBJ whole genome shotgun (WGS) entry which is preliminary data.</text>
</comment>
<dbReference type="GO" id="GO:0016491">
    <property type="term" value="F:oxidoreductase activity"/>
    <property type="evidence" value="ECO:0007669"/>
    <property type="project" value="UniProtKB-KW"/>
</dbReference>
<evidence type="ECO:0000313" key="4">
    <source>
        <dbReference type="EMBL" id="KAF7337108.1"/>
    </source>
</evidence>
<dbReference type="AlphaFoldDB" id="A0A8H7CIY2"/>
<dbReference type="InterPro" id="IPR008030">
    <property type="entry name" value="NmrA-like"/>
</dbReference>
<dbReference type="EMBL" id="JACAZI010000022">
    <property type="protein sequence ID" value="KAF7337108.1"/>
    <property type="molecule type" value="Genomic_DNA"/>
</dbReference>
<organism evidence="4 5">
    <name type="scientific">Mycena venus</name>
    <dbReference type="NCBI Taxonomy" id="2733690"/>
    <lineage>
        <taxon>Eukaryota</taxon>
        <taxon>Fungi</taxon>
        <taxon>Dikarya</taxon>
        <taxon>Basidiomycota</taxon>
        <taxon>Agaricomycotina</taxon>
        <taxon>Agaricomycetes</taxon>
        <taxon>Agaricomycetidae</taxon>
        <taxon>Agaricales</taxon>
        <taxon>Marasmiineae</taxon>
        <taxon>Mycenaceae</taxon>
        <taxon>Mycena</taxon>
    </lineage>
</organism>
<feature type="domain" description="NmrA-like" evidence="3">
    <location>
        <begin position="130"/>
        <end position="362"/>
    </location>
</feature>
<keyword evidence="5" id="KW-1185">Reference proteome</keyword>